<gene>
    <name evidence="2" type="ORF">ACFSR9_10210</name>
</gene>
<sequence>MSTSSALELLPILLLLVRLLAGACLIHAVLTRQEIYWIVILALATFLGGFFAPIMALVYFFQTLLPWLRGRGRVAGQAVTRGVEAMKPLDTRIREAQARLAESDTLQHRADVAALQARAGRPDEAQATLQPLLQGVFADDPVVLLTSAELDLARGDAAAAEAKLSRVSLTSSAATRTQTLTLLAQAQAAQGKPDADATYREAMTGATTEEPRARYAAHLASQGRNEEARAVLDDMAKAEARATPLYRKQEREWFALAANLRKELR</sequence>
<keyword evidence="1" id="KW-0812">Transmembrane</keyword>
<comment type="caution">
    <text evidence="2">The sequence shown here is derived from an EMBL/GenBank/DDBJ whole genome shotgun (WGS) entry which is preliminary data.</text>
</comment>
<dbReference type="EMBL" id="JBHUMK010000044">
    <property type="protein sequence ID" value="MFD2609805.1"/>
    <property type="molecule type" value="Genomic_DNA"/>
</dbReference>
<dbReference type="RefSeq" id="WP_386845466.1">
    <property type="nucleotide sequence ID" value="NZ_JBHUMK010000044.1"/>
</dbReference>
<dbReference type="Gene3D" id="1.25.40.10">
    <property type="entry name" value="Tetratricopeptide repeat domain"/>
    <property type="match status" value="1"/>
</dbReference>
<name>A0ABW5P471_9DEIO</name>
<accession>A0ABW5P471</accession>
<dbReference type="PIRSF" id="PIRSF030959">
    <property type="entry name" value="UCP030959"/>
    <property type="match status" value="1"/>
</dbReference>
<protein>
    <recommendedName>
        <fullName evidence="4">Tetratricopeptide repeat protein</fullName>
    </recommendedName>
</protein>
<dbReference type="InterPro" id="IPR014562">
    <property type="entry name" value="UCP030959_TPR_rpt-cont"/>
</dbReference>
<reference evidence="3" key="1">
    <citation type="journal article" date="2019" name="Int. J. Syst. Evol. Microbiol.">
        <title>The Global Catalogue of Microorganisms (GCM) 10K type strain sequencing project: providing services to taxonomists for standard genome sequencing and annotation.</title>
        <authorList>
            <consortium name="The Broad Institute Genomics Platform"/>
            <consortium name="The Broad Institute Genome Sequencing Center for Infectious Disease"/>
            <person name="Wu L."/>
            <person name="Ma J."/>
        </authorList>
    </citation>
    <scope>NUCLEOTIDE SEQUENCE [LARGE SCALE GENOMIC DNA]</scope>
    <source>
        <strain evidence="3">KCTC 33842</strain>
    </source>
</reference>
<evidence type="ECO:0008006" key="4">
    <source>
        <dbReference type="Google" id="ProtNLM"/>
    </source>
</evidence>
<keyword evidence="1" id="KW-0472">Membrane</keyword>
<keyword evidence="3" id="KW-1185">Reference proteome</keyword>
<evidence type="ECO:0000256" key="1">
    <source>
        <dbReference type="SAM" id="Phobius"/>
    </source>
</evidence>
<dbReference type="InterPro" id="IPR011990">
    <property type="entry name" value="TPR-like_helical_dom_sf"/>
</dbReference>
<proteinExistence type="predicted"/>
<dbReference type="Proteomes" id="UP001597475">
    <property type="component" value="Unassembled WGS sequence"/>
</dbReference>
<keyword evidence="1" id="KW-1133">Transmembrane helix</keyword>
<feature type="transmembrane region" description="Helical" evidence="1">
    <location>
        <begin position="12"/>
        <end position="30"/>
    </location>
</feature>
<organism evidence="2 3">
    <name type="scientific">Deinococcus taklimakanensis</name>
    <dbReference type="NCBI Taxonomy" id="536443"/>
    <lineage>
        <taxon>Bacteria</taxon>
        <taxon>Thermotogati</taxon>
        <taxon>Deinococcota</taxon>
        <taxon>Deinococci</taxon>
        <taxon>Deinococcales</taxon>
        <taxon>Deinococcaceae</taxon>
        <taxon>Deinococcus</taxon>
    </lineage>
</organism>
<evidence type="ECO:0000313" key="2">
    <source>
        <dbReference type="EMBL" id="MFD2609805.1"/>
    </source>
</evidence>
<evidence type="ECO:0000313" key="3">
    <source>
        <dbReference type="Proteomes" id="UP001597475"/>
    </source>
</evidence>
<feature type="transmembrane region" description="Helical" evidence="1">
    <location>
        <begin position="36"/>
        <end position="61"/>
    </location>
</feature>